<accession>M6VWK9</accession>
<gene>
    <name evidence="1" type="ORF">LEP1GSC172_3306</name>
</gene>
<proteinExistence type="predicted"/>
<dbReference type="OrthoDB" id="7068898at2"/>
<comment type="caution">
    <text evidence="1">The sequence shown here is derived from an EMBL/GenBank/DDBJ whole genome shotgun (WGS) entry which is preliminary data.</text>
</comment>
<organism evidence="1 2">
    <name type="scientific">Leptospira noguchii</name>
    <dbReference type="NCBI Taxonomy" id="28182"/>
    <lineage>
        <taxon>Bacteria</taxon>
        <taxon>Pseudomonadati</taxon>
        <taxon>Spirochaetota</taxon>
        <taxon>Spirochaetia</taxon>
        <taxon>Leptospirales</taxon>
        <taxon>Leptospiraceae</taxon>
        <taxon>Leptospira</taxon>
    </lineage>
</organism>
<reference evidence="1 2" key="1">
    <citation type="submission" date="2013-01" db="EMBL/GenBank/DDBJ databases">
        <authorList>
            <person name="Harkins D.M."/>
            <person name="Durkin A.S."/>
            <person name="Brinkac L.M."/>
            <person name="Haft D.H."/>
            <person name="Selengut J.D."/>
            <person name="Sanka R."/>
            <person name="DePew J."/>
            <person name="Purushe J."/>
            <person name="Matthias M.A."/>
            <person name="Vinetz J.M."/>
            <person name="Sutton G.G."/>
            <person name="Nierman W.C."/>
            <person name="Fouts D.E."/>
        </authorList>
    </citation>
    <scope>NUCLEOTIDE SEQUENCE [LARGE SCALE GENOMIC DNA]</scope>
    <source>
        <strain evidence="1 2">HAI1536</strain>
    </source>
</reference>
<dbReference type="Proteomes" id="UP000012112">
    <property type="component" value="Unassembled WGS sequence"/>
</dbReference>
<dbReference type="RefSeq" id="WP_002178235.1">
    <property type="nucleotide sequence ID" value="NZ_AKWD02000033.1"/>
</dbReference>
<dbReference type="EMBL" id="AKWD02000033">
    <property type="protein sequence ID" value="EMO53933.1"/>
    <property type="molecule type" value="Genomic_DNA"/>
</dbReference>
<protein>
    <submittedName>
        <fullName evidence="1">Uncharacterized protein</fullName>
    </submittedName>
</protein>
<sequence length="105" mass="12484">MDKLENDNVIDFRELGTWSVKKSIKKSECNHDSAYIVEGSPYLECQTCEEDLDPIWFMTRLVNQEQVKEWRAKRLTDIINDLNQKFENQNKLKCEHCGKFTKIIK</sequence>
<evidence type="ECO:0000313" key="1">
    <source>
        <dbReference type="EMBL" id="EMO53933.1"/>
    </source>
</evidence>
<name>M6VWK9_9LEPT</name>
<dbReference type="AlphaFoldDB" id="M6VWK9"/>
<evidence type="ECO:0000313" key="2">
    <source>
        <dbReference type="Proteomes" id="UP000012112"/>
    </source>
</evidence>